<sequence length="92" mass="10880">MNKSNRILKYTSEASMPFYILHQPIIILLGFFIYTLDWVVPLKLFLLVITAFAAIMCLYHYAIRQVNFLRILFGLKQIRKETLEQEKVVISK</sequence>
<feature type="transmembrane region" description="Helical" evidence="1">
    <location>
        <begin position="16"/>
        <end position="36"/>
    </location>
</feature>
<dbReference type="EMBL" id="JAUSUD010000036">
    <property type="protein sequence ID" value="MDQ0233334.1"/>
    <property type="molecule type" value="Genomic_DNA"/>
</dbReference>
<protein>
    <submittedName>
        <fullName evidence="2">Surface polysaccharide O-acyltransferase-like enzyme</fullName>
    </submittedName>
</protein>
<organism evidence="2 3">
    <name type="scientific">Metabacillus malikii</name>
    <dbReference type="NCBI Taxonomy" id="1504265"/>
    <lineage>
        <taxon>Bacteria</taxon>
        <taxon>Bacillati</taxon>
        <taxon>Bacillota</taxon>
        <taxon>Bacilli</taxon>
        <taxon>Bacillales</taxon>
        <taxon>Bacillaceae</taxon>
        <taxon>Metabacillus</taxon>
    </lineage>
</organism>
<evidence type="ECO:0000256" key="1">
    <source>
        <dbReference type="SAM" id="Phobius"/>
    </source>
</evidence>
<dbReference type="Proteomes" id="UP001234495">
    <property type="component" value="Unassembled WGS sequence"/>
</dbReference>
<keyword evidence="1" id="KW-1133">Transmembrane helix</keyword>
<dbReference type="PANTHER" id="PTHR36927">
    <property type="entry name" value="BLR4337 PROTEIN"/>
    <property type="match status" value="1"/>
</dbReference>
<gene>
    <name evidence="2" type="ORF">J2S19_004679</name>
</gene>
<keyword evidence="1" id="KW-0472">Membrane</keyword>
<dbReference type="PANTHER" id="PTHR36927:SF3">
    <property type="entry name" value="GLUCANS BIOSYNTHESIS PROTEIN C"/>
    <property type="match status" value="1"/>
</dbReference>
<reference evidence="2 3" key="1">
    <citation type="submission" date="2023-07" db="EMBL/GenBank/DDBJ databases">
        <title>Genomic Encyclopedia of Type Strains, Phase IV (KMG-IV): sequencing the most valuable type-strain genomes for metagenomic binning, comparative biology and taxonomic classification.</title>
        <authorList>
            <person name="Goeker M."/>
        </authorList>
    </citation>
    <scope>NUCLEOTIDE SEQUENCE [LARGE SCALE GENOMIC DNA]</scope>
    <source>
        <strain evidence="2 3">DSM 29005</strain>
    </source>
</reference>
<evidence type="ECO:0000313" key="3">
    <source>
        <dbReference type="Proteomes" id="UP001234495"/>
    </source>
</evidence>
<keyword evidence="1" id="KW-0812">Transmembrane</keyword>
<accession>A0ABT9ZM25</accession>
<proteinExistence type="predicted"/>
<evidence type="ECO:0000313" key="2">
    <source>
        <dbReference type="EMBL" id="MDQ0233334.1"/>
    </source>
</evidence>
<comment type="caution">
    <text evidence="2">The sequence shown here is derived from an EMBL/GenBank/DDBJ whole genome shotgun (WGS) entry which is preliminary data.</text>
</comment>
<feature type="transmembrane region" description="Helical" evidence="1">
    <location>
        <begin position="42"/>
        <end position="62"/>
    </location>
</feature>
<dbReference type="InterPro" id="IPR050623">
    <property type="entry name" value="Glucan_succinyl_AcylTrfase"/>
</dbReference>
<keyword evidence="3" id="KW-1185">Reference proteome</keyword>
<name>A0ABT9ZM25_9BACI</name>